<protein>
    <submittedName>
        <fullName evidence="2">Uncharacterized protein</fullName>
    </submittedName>
</protein>
<dbReference type="EMBL" id="LXQA010038389">
    <property type="protein sequence ID" value="MCH98724.1"/>
    <property type="molecule type" value="Genomic_DNA"/>
</dbReference>
<feature type="region of interest" description="Disordered" evidence="1">
    <location>
        <begin position="93"/>
        <end position="123"/>
    </location>
</feature>
<accession>A0A392NJV5</accession>
<evidence type="ECO:0000313" key="3">
    <source>
        <dbReference type="Proteomes" id="UP000265520"/>
    </source>
</evidence>
<dbReference type="Proteomes" id="UP000265520">
    <property type="component" value="Unassembled WGS sequence"/>
</dbReference>
<name>A0A392NJV5_9FABA</name>
<organism evidence="2 3">
    <name type="scientific">Trifolium medium</name>
    <dbReference type="NCBI Taxonomy" id="97028"/>
    <lineage>
        <taxon>Eukaryota</taxon>
        <taxon>Viridiplantae</taxon>
        <taxon>Streptophyta</taxon>
        <taxon>Embryophyta</taxon>
        <taxon>Tracheophyta</taxon>
        <taxon>Spermatophyta</taxon>
        <taxon>Magnoliopsida</taxon>
        <taxon>eudicotyledons</taxon>
        <taxon>Gunneridae</taxon>
        <taxon>Pentapetalae</taxon>
        <taxon>rosids</taxon>
        <taxon>fabids</taxon>
        <taxon>Fabales</taxon>
        <taxon>Fabaceae</taxon>
        <taxon>Papilionoideae</taxon>
        <taxon>50 kb inversion clade</taxon>
        <taxon>NPAAA clade</taxon>
        <taxon>Hologalegina</taxon>
        <taxon>IRL clade</taxon>
        <taxon>Trifolieae</taxon>
        <taxon>Trifolium</taxon>
    </lineage>
</organism>
<feature type="non-terminal residue" evidence="2">
    <location>
        <position position="1"/>
    </location>
</feature>
<evidence type="ECO:0000256" key="1">
    <source>
        <dbReference type="SAM" id="MobiDB-lite"/>
    </source>
</evidence>
<evidence type="ECO:0000313" key="2">
    <source>
        <dbReference type="EMBL" id="MCH98724.1"/>
    </source>
</evidence>
<comment type="caution">
    <text evidence="2">The sequence shown here is derived from an EMBL/GenBank/DDBJ whole genome shotgun (WGS) entry which is preliminary data.</text>
</comment>
<keyword evidence="3" id="KW-1185">Reference proteome</keyword>
<reference evidence="2 3" key="1">
    <citation type="journal article" date="2018" name="Front. Plant Sci.">
        <title>Red Clover (Trifolium pratense) and Zigzag Clover (T. medium) - A Picture of Genomic Similarities and Differences.</title>
        <authorList>
            <person name="Dluhosova J."/>
            <person name="Istvanek J."/>
            <person name="Nedelnik J."/>
            <person name="Repkova J."/>
        </authorList>
    </citation>
    <scope>NUCLEOTIDE SEQUENCE [LARGE SCALE GENOMIC DNA]</scope>
    <source>
        <strain evidence="3">cv. 10/8</strain>
        <tissue evidence="2">Leaf</tissue>
    </source>
</reference>
<feature type="region of interest" description="Disordered" evidence="1">
    <location>
        <begin position="1"/>
        <end position="65"/>
    </location>
</feature>
<sequence>VVKDHEKLISNSGGASRKLPSLKGVSTVFLSDDDNNDVVKNKPPTFMKGSGSGSRKGTKRVEAEEDDPIGDLTFGDFVRRSDLKEAEEPCNISKKLGFTPSPKNNFKRSKAVGPQTKQPSFSPSYVNYAGSGSNTFRTTPNVGKVPKNFKCKFRPHNKMKVSKVEATICAYVFADTNATNAPPTHHSDLLFNMDTYFAFRSDFDCLVPGGVIGSSVSIL</sequence>
<dbReference type="AlphaFoldDB" id="A0A392NJV5"/>
<proteinExistence type="predicted"/>